<keyword evidence="1" id="KW-0472">Membrane</keyword>
<feature type="transmembrane region" description="Helical" evidence="1">
    <location>
        <begin position="33"/>
        <end position="55"/>
    </location>
</feature>
<dbReference type="EMBL" id="LGRX02000875">
    <property type="protein sequence ID" value="KAK3287388.1"/>
    <property type="molecule type" value="Genomic_DNA"/>
</dbReference>
<accession>A0AAE0LJE7</accession>
<keyword evidence="1" id="KW-0812">Transmembrane</keyword>
<reference evidence="2 3" key="1">
    <citation type="journal article" date="2015" name="Genome Biol. Evol.">
        <title>Comparative Genomics of a Bacterivorous Green Alga Reveals Evolutionary Causalities and Consequences of Phago-Mixotrophic Mode of Nutrition.</title>
        <authorList>
            <person name="Burns J.A."/>
            <person name="Paasch A."/>
            <person name="Narechania A."/>
            <person name="Kim E."/>
        </authorList>
    </citation>
    <scope>NUCLEOTIDE SEQUENCE [LARGE SCALE GENOMIC DNA]</scope>
    <source>
        <strain evidence="2 3">PLY_AMNH</strain>
    </source>
</reference>
<evidence type="ECO:0000313" key="2">
    <source>
        <dbReference type="EMBL" id="KAK3287388.1"/>
    </source>
</evidence>
<evidence type="ECO:0000313" key="3">
    <source>
        <dbReference type="Proteomes" id="UP001190700"/>
    </source>
</evidence>
<keyword evidence="1" id="KW-1133">Transmembrane helix</keyword>
<sequence>MSFADRYEYWCLKLEWYRIAVEREAKNTGLIRIAVGTTTVILSLIFAAVIVYASLSTPAQPAGHIDLAPPPDACDHEGLTALRQAFPEVYLGTTREESCAALKYTQVGGFSATSDHPLKPIYKRCCEEKQSLQ</sequence>
<name>A0AAE0LJE7_9CHLO</name>
<evidence type="ECO:0000256" key="1">
    <source>
        <dbReference type="SAM" id="Phobius"/>
    </source>
</evidence>
<protein>
    <submittedName>
        <fullName evidence="2">Uncharacterized protein</fullName>
    </submittedName>
</protein>
<organism evidence="2 3">
    <name type="scientific">Cymbomonas tetramitiformis</name>
    <dbReference type="NCBI Taxonomy" id="36881"/>
    <lineage>
        <taxon>Eukaryota</taxon>
        <taxon>Viridiplantae</taxon>
        <taxon>Chlorophyta</taxon>
        <taxon>Pyramimonadophyceae</taxon>
        <taxon>Pyramimonadales</taxon>
        <taxon>Pyramimonadaceae</taxon>
        <taxon>Cymbomonas</taxon>
    </lineage>
</organism>
<gene>
    <name evidence="2" type="ORF">CYMTET_5099</name>
</gene>
<comment type="caution">
    <text evidence="2">The sequence shown here is derived from an EMBL/GenBank/DDBJ whole genome shotgun (WGS) entry which is preliminary data.</text>
</comment>
<dbReference type="AlphaFoldDB" id="A0AAE0LJE7"/>
<dbReference type="Proteomes" id="UP001190700">
    <property type="component" value="Unassembled WGS sequence"/>
</dbReference>
<proteinExistence type="predicted"/>
<keyword evidence="3" id="KW-1185">Reference proteome</keyword>